<dbReference type="GeneID" id="102805095"/>
<evidence type="ECO:0000256" key="1">
    <source>
        <dbReference type="ARBA" id="ARBA00023157"/>
    </source>
</evidence>
<proteinExistence type="predicted"/>
<sequence length="114" mass="12609">MANYILLEFHDIRLIGGKTPYEGRLEIIHDNTWGTVCDDNFDIKDAQVVCKQLNYRSGEVHAESHFGEGSGIIWMDDVICTGTETTLSECGSNGWGVNDCSHDEDVGVSCLEPL</sequence>
<organism evidence="4 5">
    <name type="scientific">Saccoglossus kowalevskii</name>
    <name type="common">Acorn worm</name>
    <dbReference type="NCBI Taxonomy" id="10224"/>
    <lineage>
        <taxon>Eukaryota</taxon>
        <taxon>Metazoa</taxon>
        <taxon>Hemichordata</taxon>
        <taxon>Enteropneusta</taxon>
        <taxon>Harrimaniidae</taxon>
        <taxon>Saccoglossus</taxon>
    </lineage>
</organism>
<dbReference type="PROSITE" id="PS50287">
    <property type="entry name" value="SRCR_2"/>
    <property type="match status" value="1"/>
</dbReference>
<reference evidence="5" key="1">
    <citation type="submission" date="2025-08" db="UniProtKB">
        <authorList>
            <consortium name="RefSeq"/>
        </authorList>
    </citation>
    <scope>IDENTIFICATION</scope>
    <source>
        <tissue evidence="5">Testes</tissue>
    </source>
</reference>
<dbReference type="PRINTS" id="PR00258">
    <property type="entry name" value="SPERACTRCPTR"/>
</dbReference>
<keyword evidence="1 2" id="KW-1015">Disulfide bond</keyword>
<name>A0ABM0LU95_SACKO</name>
<dbReference type="PANTHER" id="PTHR48071:SF18">
    <property type="entry name" value="DELETED IN MALIGNANT BRAIN TUMORS 1 PROTEIN-RELATED"/>
    <property type="match status" value="1"/>
</dbReference>
<dbReference type="RefSeq" id="XP_006811336.1">
    <property type="nucleotide sequence ID" value="XM_006811273.1"/>
</dbReference>
<dbReference type="Pfam" id="PF00530">
    <property type="entry name" value="SRCR"/>
    <property type="match status" value="1"/>
</dbReference>
<evidence type="ECO:0000313" key="5">
    <source>
        <dbReference type="RefSeq" id="XP_006811336.1"/>
    </source>
</evidence>
<dbReference type="InterPro" id="IPR036772">
    <property type="entry name" value="SRCR-like_dom_sf"/>
</dbReference>
<comment type="caution">
    <text evidence="2">Lacks conserved residue(s) required for the propagation of feature annotation.</text>
</comment>
<accession>A0ABM0LU95</accession>
<gene>
    <name evidence="5" type="primary">LOC102805095</name>
</gene>
<keyword evidence="4" id="KW-1185">Reference proteome</keyword>
<protein>
    <submittedName>
        <fullName evidence="5">Scavenger receptor class A member 5-like</fullName>
    </submittedName>
</protein>
<dbReference type="PANTHER" id="PTHR48071">
    <property type="entry name" value="SRCR DOMAIN-CONTAINING PROTEIN"/>
    <property type="match status" value="1"/>
</dbReference>
<feature type="domain" description="SRCR" evidence="3">
    <location>
        <begin position="12"/>
        <end position="111"/>
    </location>
</feature>
<feature type="disulfide bond" evidence="2">
    <location>
        <begin position="80"/>
        <end position="90"/>
    </location>
</feature>
<dbReference type="InterPro" id="IPR001190">
    <property type="entry name" value="SRCR"/>
</dbReference>
<evidence type="ECO:0000313" key="4">
    <source>
        <dbReference type="Proteomes" id="UP000694865"/>
    </source>
</evidence>
<evidence type="ECO:0000256" key="2">
    <source>
        <dbReference type="PROSITE-ProRule" id="PRU00196"/>
    </source>
</evidence>
<evidence type="ECO:0000259" key="3">
    <source>
        <dbReference type="PROSITE" id="PS50287"/>
    </source>
</evidence>
<dbReference type="Gene3D" id="3.10.250.10">
    <property type="entry name" value="SRCR-like domain"/>
    <property type="match status" value="1"/>
</dbReference>
<dbReference type="SUPFAM" id="SSF56487">
    <property type="entry name" value="SRCR-like"/>
    <property type="match status" value="1"/>
</dbReference>
<dbReference type="Proteomes" id="UP000694865">
    <property type="component" value="Unplaced"/>
</dbReference>
<dbReference type="SMART" id="SM00202">
    <property type="entry name" value="SR"/>
    <property type="match status" value="1"/>
</dbReference>